<keyword evidence="4" id="KW-0808">Transferase</keyword>
<dbReference type="GO" id="GO:0004742">
    <property type="term" value="F:dihydrolipoyllysine-residue acetyltransferase activity"/>
    <property type="evidence" value="ECO:0007669"/>
    <property type="project" value="UniProtKB-EC"/>
</dbReference>
<reference evidence="4 5" key="1">
    <citation type="submission" date="2020-08" db="EMBL/GenBank/DDBJ databases">
        <title>Above-ground endophytic microbial communities from plants in different locations in the United States.</title>
        <authorList>
            <person name="Frank C."/>
        </authorList>
    </citation>
    <scope>NUCLEOTIDE SEQUENCE [LARGE SCALE GENOMIC DNA]</scope>
    <source>
        <strain evidence="4 5">WP4_2_2</strain>
    </source>
</reference>
<dbReference type="RefSeq" id="WP_183727190.1">
    <property type="nucleotide sequence ID" value="NZ_JACHBW010000013.1"/>
</dbReference>
<dbReference type="Gene3D" id="2.40.50.100">
    <property type="match status" value="1"/>
</dbReference>
<dbReference type="PANTHER" id="PTHR43194:SF5">
    <property type="entry name" value="PIMELOYL-[ACYL-CARRIER PROTEIN] METHYL ESTER ESTERASE"/>
    <property type="match status" value="1"/>
</dbReference>
<dbReference type="Pfam" id="PF00364">
    <property type="entry name" value="Biotin_lipoyl"/>
    <property type="match status" value="1"/>
</dbReference>
<evidence type="ECO:0000256" key="1">
    <source>
        <dbReference type="ARBA" id="ARBA00001938"/>
    </source>
</evidence>
<dbReference type="InterPro" id="IPR003016">
    <property type="entry name" value="2-oxoA_DH_lipoyl-BS"/>
</dbReference>
<accession>A0A7W9U0B3</accession>
<gene>
    <name evidence="4" type="ORF">F4827_004581</name>
</gene>
<dbReference type="InterPro" id="IPR050228">
    <property type="entry name" value="Carboxylesterase_BioH"/>
</dbReference>
<comment type="caution">
    <text evidence="4">The sequence shown here is derived from an EMBL/GenBank/DDBJ whole genome shotgun (WGS) entry which is preliminary data.</text>
</comment>
<dbReference type="PROSITE" id="PS50968">
    <property type="entry name" value="BIOTINYL_LIPOYL"/>
    <property type="match status" value="1"/>
</dbReference>
<dbReference type="NCBIfam" id="NF011457">
    <property type="entry name" value="PRK14875.1"/>
    <property type="match status" value="1"/>
</dbReference>
<name>A0A7W9U0B3_9BURK</name>
<dbReference type="SUPFAM" id="SSF51230">
    <property type="entry name" value="Single hybrid motif"/>
    <property type="match status" value="1"/>
</dbReference>
<feature type="domain" description="Lipoyl-binding" evidence="3">
    <location>
        <begin position="3"/>
        <end position="78"/>
    </location>
</feature>
<dbReference type="Gene3D" id="3.40.50.1820">
    <property type="entry name" value="alpha/beta hydrolase"/>
    <property type="match status" value="1"/>
</dbReference>
<sequence>MPINMITMPKWGLSMEQGQVNGWLKSTGDQVTKGEELLDVESDKIASGVECAFDGILRRQIAQEGDTLPVGALLGVVADAQTSDAEIDAAVSEFQRDFVPAKAGDADAGPQPQKAQIGGRTVRWLKLGEEHQGGGTPVVLIHGFGGDLNNWLFNHADLAADRAVWALDLPGHGESGKAVESGAIDELAQSVLAFLDAQEIGRAHLVGHSLGGAVAMAVAEGAPARVASLALIASAGLGDEIDGAYIEGFVTAANRNALKPHVTKLFADPSLVTRQLVEDLVKYKRLEGVQDALRKIAAQAFEGGTQRRVFRDRLSTLAPRVLVIWGEADQIITSKHAQGLAPTVSVEVIAGKGHMVQMEAAAEVNRLLKAFFESGG</sequence>
<organism evidence="4 5">
    <name type="scientific">Paraburkholderia bannensis</name>
    <dbReference type="NCBI Taxonomy" id="765414"/>
    <lineage>
        <taxon>Bacteria</taxon>
        <taxon>Pseudomonadati</taxon>
        <taxon>Pseudomonadota</taxon>
        <taxon>Betaproteobacteria</taxon>
        <taxon>Burkholderiales</taxon>
        <taxon>Burkholderiaceae</taxon>
        <taxon>Paraburkholderia</taxon>
    </lineage>
</organism>
<dbReference type="PRINTS" id="PR00111">
    <property type="entry name" value="ABHYDROLASE"/>
</dbReference>
<dbReference type="PROSITE" id="PS00189">
    <property type="entry name" value="LIPOYL"/>
    <property type="match status" value="1"/>
</dbReference>
<evidence type="ECO:0000259" key="3">
    <source>
        <dbReference type="PROSITE" id="PS50968"/>
    </source>
</evidence>
<keyword evidence="2" id="KW-0450">Lipoyl</keyword>
<dbReference type="InterPro" id="IPR011053">
    <property type="entry name" value="Single_hybrid_motif"/>
</dbReference>
<protein>
    <submittedName>
        <fullName evidence="4">Pyruvate dehydrogenase E2 component (Dihydrolipoamide acetyltransferase)</fullName>
        <ecNumber evidence="4">2.3.1.12</ecNumber>
    </submittedName>
</protein>
<evidence type="ECO:0000256" key="2">
    <source>
        <dbReference type="ARBA" id="ARBA00022823"/>
    </source>
</evidence>
<dbReference type="Pfam" id="PF00561">
    <property type="entry name" value="Abhydrolase_1"/>
    <property type="match status" value="1"/>
</dbReference>
<dbReference type="EC" id="2.3.1.12" evidence="4"/>
<comment type="cofactor">
    <cofactor evidence="1">
        <name>(R)-lipoate</name>
        <dbReference type="ChEBI" id="CHEBI:83088"/>
    </cofactor>
</comment>
<dbReference type="Proteomes" id="UP000571554">
    <property type="component" value="Unassembled WGS sequence"/>
</dbReference>
<keyword evidence="5" id="KW-1185">Reference proteome</keyword>
<keyword evidence="4" id="KW-0012">Acyltransferase</keyword>
<dbReference type="InterPro" id="IPR000073">
    <property type="entry name" value="AB_hydrolase_1"/>
</dbReference>
<evidence type="ECO:0000313" key="5">
    <source>
        <dbReference type="Proteomes" id="UP000571554"/>
    </source>
</evidence>
<evidence type="ECO:0000313" key="4">
    <source>
        <dbReference type="EMBL" id="MBB6104722.1"/>
    </source>
</evidence>
<proteinExistence type="predicted"/>
<dbReference type="EMBL" id="JACHBW010000013">
    <property type="protein sequence ID" value="MBB6104722.1"/>
    <property type="molecule type" value="Genomic_DNA"/>
</dbReference>
<keyword evidence="4" id="KW-0670">Pyruvate</keyword>
<dbReference type="InterPro" id="IPR029058">
    <property type="entry name" value="AB_hydrolase_fold"/>
</dbReference>
<dbReference type="PANTHER" id="PTHR43194">
    <property type="entry name" value="HYDROLASE ALPHA/BETA FOLD FAMILY"/>
    <property type="match status" value="1"/>
</dbReference>
<dbReference type="AlphaFoldDB" id="A0A7W9U0B3"/>
<dbReference type="SUPFAM" id="SSF53474">
    <property type="entry name" value="alpha/beta-Hydrolases"/>
    <property type="match status" value="1"/>
</dbReference>
<dbReference type="InterPro" id="IPR000089">
    <property type="entry name" value="Biotin_lipoyl"/>
</dbReference>
<dbReference type="CDD" id="cd06849">
    <property type="entry name" value="lipoyl_domain"/>
    <property type="match status" value="1"/>
</dbReference>